<evidence type="ECO:0000313" key="2">
    <source>
        <dbReference type="EMBL" id="CBX94193.1"/>
    </source>
</evidence>
<accession>E4ZS13</accession>
<dbReference type="Proteomes" id="UP000002668">
    <property type="component" value="Genome"/>
</dbReference>
<proteinExistence type="predicted"/>
<feature type="region of interest" description="Disordered" evidence="1">
    <location>
        <begin position="37"/>
        <end position="60"/>
    </location>
</feature>
<sequence>MITAANTHRRAEATRYTGYVVVHLSCANFSSRTQNGREAIRYQRRNRNVPRKPDLVSRNPERKVRMNARMNAKDKGYKEKEKEKLYYDYAYNYSYDYD</sequence>
<dbReference type="InParanoid" id="E4ZS13"/>
<organism evidence="3">
    <name type="scientific">Leptosphaeria maculans (strain JN3 / isolate v23.1.3 / race Av1-4-5-6-7-8)</name>
    <name type="common">Blackleg fungus</name>
    <name type="synonym">Phoma lingam</name>
    <dbReference type="NCBI Taxonomy" id="985895"/>
    <lineage>
        <taxon>Eukaryota</taxon>
        <taxon>Fungi</taxon>
        <taxon>Dikarya</taxon>
        <taxon>Ascomycota</taxon>
        <taxon>Pezizomycotina</taxon>
        <taxon>Dothideomycetes</taxon>
        <taxon>Pleosporomycetidae</taxon>
        <taxon>Pleosporales</taxon>
        <taxon>Pleosporineae</taxon>
        <taxon>Leptosphaeriaceae</taxon>
        <taxon>Plenodomus</taxon>
        <taxon>Plenodomus lingam/Leptosphaeria maculans species complex</taxon>
    </lineage>
</organism>
<dbReference type="AlphaFoldDB" id="E4ZS13"/>
<reference evidence="3" key="1">
    <citation type="journal article" date="2011" name="Nat. Commun.">
        <title>Effector diversification within compartments of the Leptosphaeria maculans genome affected by Repeat-Induced Point mutations.</title>
        <authorList>
            <person name="Rouxel T."/>
            <person name="Grandaubert J."/>
            <person name="Hane J.K."/>
            <person name="Hoede C."/>
            <person name="van de Wouw A.P."/>
            <person name="Couloux A."/>
            <person name="Dominguez V."/>
            <person name="Anthouard V."/>
            <person name="Bally P."/>
            <person name="Bourras S."/>
            <person name="Cozijnsen A.J."/>
            <person name="Ciuffetti L.M."/>
            <person name="Degrave A."/>
            <person name="Dilmaghani A."/>
            <person name="Duret L."/>
            <person name="Fudal I."/>
            <person name="Goodwin S.B."/>
            <person name="Gout L."/>
            <person name="Glaser N."/>
            <person name="Linglin J."/>
            <person name="Kema G.H.J."/>
            <person name="Lapalu N."/>
            <person name="Lawrence C.B."/>
            <person name="May K."/>
            <person name="Meyer M."/>
            <person name="Ollivier B."/>
            <person name="Poulain J."/>
            <person name="Schoch C.L."/>
            <person name="Simon A."/>
            <person name="Spatafora J.W."/>
            <person name="Stachowiak A."/>
            <person name="Turgeon B.G."/>
            <person name="Tyler B.M."/>
            <person name="Vincent D."/>
            <person name="Weissenbach J."/>
            <person name="Amselem J."/>
            <person name="Quesneville H."/>
            <person name="Oliver R.P."/>
            <person name="Wincker P."/>
            <person name="Balesdent M.-H."/>
            <person name="Howlett B.J."/>
        </authorList>
    </citation>
    <scope>NUCLEOTIDE SEQUENCE [LARGE SCALE GENOMIC DNA]</scope>
    <source>
        <strain evidence="3">JN3 / isolate v23.1.3 / race Av1-4-5-6-7-8</strain>
    </source>
</reference>
<keyword evidence="3" id="KW-1185">Reference proteome</keyword>
<dbReference type="EMBL" id="FP929120">
    <property type="protein sequence ID" value="CBX94193.1"/>
    <property type="molecule type" value="Genomic_DNA"/>
</dbReference>
<dbReference type="VEuPathDB" id="FungiDB:LEMA_uP123450.1"/>
<gene>
    <name evidence="2" type="ORF">LEMA_uP123450.1</name>
</gene>
<name>E4ZS13_LEPMJ</name>
<feature type="compositionally biased region" description="Basic and acidic residues" evidence="1">
    <location>
        <begin position="51"/>
        <end position="60"/>
    </location>
</feature>
<protein>
    <submittedName>
        <fullName evidence="2">Predicted protein</fullName>
    </submittedName>
</protein>
<evidence type="ECO:0000313" key="3">
    <source>
        <dbReference type="Proteomes" id="UP000002668"/>
    </source>
</evidence>
<dbReference type="HOGENOM" id="CLU_2333972_0_0_1"/>
<evidence type="ECO:0000256" key="1">
    <source>
        <dbReference type="SAM" id="MobiDB-lite"/>
    </source>
</evidence>